<name>A0A7Y0L3U9_9FIRM</name>
<dbReference type="EMBL" id="JABBVZ010000018">
    <property type="protein sequence ID" value="NMP22196.1"/>
    <property type="molecule type" value="Genomic_DNA"/>
</dbReference>
<gene>
    <name evidence="2" type="ORF">HIJ39_07505</name>
</gene>
<evidence type="ECO:0000313" key="2">
    <source>
        <dbReference type="EMBL" id="NMP22196.1"/>
    </source>
</evidence>
<dbReference type="AlphaFoldDB" id="A0A7Y0L3U9"/>
<accession>A0A7Y0L3U9</accession>
<feature type="domain" description="PIN" evidence="1">
    <location>
        <begin position="7"/>
        <end position="127"/>
    </location>
</feature>
<dbReference type="Pfam" id="PF13470">
    <property type="entry name" value="PIN_3"/>
    <property type="match status" value="1"/>
</dbReference>
<dbReference type="RefSeq" id="WP_169098275.1">
    <property type="nucleotide sequence ID" value="NZ_JABBVZ010000018.1"/>
</dbReference>
<dbReference type="SUPFAM" id="SSF88723">
    <property type="entry name" value="PIN domain-like"/>
    <property type="match status" value="1"/>
</dbReference>
<evidence type="ECO:0000259" key="1">
    <source>
        <dbReference type="Pfam" id="PF13470"/>
    </source>
</evidence>
<dbReference type="Proteomes" id="UP000533476">
    <property type="component" value="Unassembled WGS sequence"/>
</dbReference>
<organism evidence="2 3">
    <name type="scientific">Sulfobacillus harzensis</name>
    <dbReference type="NCBI Taxonomy" id="2729629"/>
    <lineage>
        <taxon>Bacteria</taxon>
        <taxon>Bacillati</taxon>
        <taxon>Bacillota</taxon>
        <taxon>Clostridia</taxon>
        <taxon>Eubacteriales</taxon>
        <taxon>Clostridiales Family XVII. Incertae Sedis</taxon>
        <taxon>Sulfobacillus</taxon>
    </lineage>
</organism>
<sequence length="160" mass="17221">MANSRPRLLFDTNVLITVPGSKSAGAILGMACVINHQADVLISEYVIREYLRTVALPTWRDPFKNLAQVVGFITGGIAVGSVQVGDWLPDRAAVAALGATVPDPGDAPIMLIAEHYNCDAIITYNVRHFRTFHIPALTPDKWLQANPPQGAWFAAGTSSP</sequence>
<comment type="caution">
    <text evidence="2">The sequence shown here is derived from an EMBL/GenBank/DDBJ whole genome shotgun (WGS) entry which is preliminary data.</text>
</comment>
<protein>
    <submittedName>
        <fullName evidence="2">PIN domain-containing protein</fullName>
    </submittedName>
</protein>
<dbReference type="CDD" id="cd09854">
    <property type="entry name" value="PIN_VapC-like"/>
    <property type="match status" value="1"/>
</dbReference>
<dbReference type="InterPro" id="IPR029060">
    <property type="entry name" value="PIN-like_dom_sf"/>
</dbReference>
<proteinExistence type="predicted"/>
<reference evidence="2 3" key="1">
    <citation type="submission" date="2020-04" db="EMBL/GenBank/DDBJ databases">
        <authorList>
            <person name="Zhang R."/>
            <person name="Schippers A."/>
        </authorList>
    </citation>
    <scope>NUCLEOTIDE SEQUENCE [LARGE SCALE GENOMIC DNA]</scope>
    <source>
        <strain evidence="2 3">DSM 109850</strain>
    </source>
</reference>
<evidence type="ECO:0000313" key="3">
    <source>
        <dbReference type="Proteomes" id="UP000533476"/>
    </source>
</evidence>
<dbReference type="Gene3D" id="3.40.50.1010">
    <property type="entry name" value="5'-nuclease"/>
    <property type="match status" value="1"/>
</dbReference>
<keyword evidence="3" id="KW-1185">Reference proteome</keyword>
<dbReference type="InterPro" id="IPR002716">
    <property type="entry name" value="PIN_dom"/>
</dbReference>